<gene>
    <name evidence="1" type="ORF">AQS8620_02983</name>
</gene>
<dbReference type="PANTHER" id="PTHR38767:SF1">
    <property type="entry name" value="DNA POLYMERASE III SUBUNIT CHI"/>
    <property type="match status" value="1"/>
</dbReference>
<dbReference type="GO" id="GO:0006260">
    <property type="term" value="P:DNA replication"/>
    <property type="evidence" value="ECO:0007669"/>
    <property type="project" value="InterPro"/>
</dbReference>
<dbReference type="InterPro" id="IPR036768">
    <property type="entry name" value="PolIII_chi_sf"/>
</dbReference>
<dbReference type="OrthoDB" id="9795973at2"/>
<sequence length="150" mass="16099">MSEVYFYHLTRATLDELVPVLLERSLAAGWRVGLRAPQLPLLDSLDRLLWHGAGFLPHGMIGGAHDADQPVLLTTGPVTNGAQALISVGGAPVSAEEVAQFTRASIVFDGMDGAAVTQARSQWKALTGAGVKAKYWSQESGRWEMKAQSQ</sequence>
<dbReference type="NCBIfam" id="NF004347">
    <property type="entry name" value="PRK05728.1-4"/>
    <property type="match status" value="1"/>
</dbReference>
<reference evidence="1 2" key="1">
    <citation type="submission" date="2017-03" db="EMBL/GenBank/DDBJ databases">
        <authorList>
            <person name="Afonso C.L."/>
            <person name="Miller P.J."/>
            <person name="Scott M.A."/>
            <person name="Spackman E."/>
            <person name="Goraichik I."/>
            <person name="Dimitrov K.M."/>
            <person name="Suarez D.L."/>
            <person name="Swayne D.E."/>
        </authorList>
    </citation>
    <scope>NUCLEOTIDE SEQUENCE [LARGE SCALE GENOMIC DNA]</scope>
    <source>
        <strain evidence="1 2">CECT 8620</strain>
    </source>
</reference>
<name>A0A1Y5TP14_9RHOB</name>
<dbReference type="RefSeq" id="WP_143267543.1">
    <property type="nucleotide sequence ID" value="NZ_FWFS01000012.1"/>
</dbReference>
<dbReference type="GO" id="GO:0003677">
    <property type="term" value="F:DNA binding"/>
    <property type="evidence" value="ECO:0007669"/>
    <property type="project" value="InterPro"/>
</dbReference>
<dbReference type="Proteomes" id="UP000193862">
    <property type="component" value="Unassembled WGS sequence"/>
</dbReference>
<dbReference type="Gene3D" id="3.40.50.10110">
    <property type="entry name" value="DNA polymerase III subunit chi"/>
    <property type="match status" value="1"/>
</dbReference>
<proteinExistence type="predicted"/>
<accession>A0A1Y5TP14</accession>
<dbReference type="SUPFAM" id="SSF102400">
    <property type="entry name" value="DNA polymerase III chi subunit"/>
    <property type="match status" value="1"/>
</dbReference>
<protein>
    <submittedName>
        <fullName evidence="1">DNA polymerase III subunit chi</fullName>
    </submittedName>
</protein>
<dbReference type="PANTHER" id="PTHR38767">
    <property type="entry name" value="DNA POLYMERASE III SUBUNIT CHI"/>
    <property type="match status" value="1"/>
</dbReference>
<organism evidence="1 2">
    <name type="scientific">Aquimixticola soesokkakensis</name>
    <dbReference type="NCBI Taxonomy" id="1519096"/>
    <lineage>
        <taxon>Bacteria</taxon>
        <taxon>Pseudomonadati</taxon>
        <taxon>Pseudomonadota</taxon>
        <taxon>Alphaproteobacteria</taxon>
        <taxon>Rhodobacterales</taxon>
        <taxon>Paracoccaceae</taxon>
        <taxon>Aquimixticola</taxon>
    </lineage>
</organism>
<dbReference type="EMBL" id="FWFS01000012">
    <property type="protein sequence ID" value="SLN64902.1"/>
    <property type="molecule type" value="Genomic_DNA"/>
</dbReference>
<dbReference type="AlphaFoldDB" id="A0A1Y5TP14"/>
<dbReference type="GO" id="GO:0003887">
    <property type="term" value="F:DNA-directed DNA polymerase activity"/>
    <property type="evidence" value="ECO:0007669"/>
    <property type="project" value="InterPro"/>
</dbReference>
<evidence type="ECO:0000313" key="1">
    <source>
        <dbReference type="EMBL" id="SLN64902.1"/>
    </source>
</evidence>
<dbReference type="GO" id="GO:0032298">
    <property type="term" value="P:positive regulation of DNA-templated DNA replication initiation"/>
    <property type="evidence" value="ECO:0007669"/>
    <property type="project" value="TreeGrafter"/>
</dbReference>
<dbReference type="InterPro" id="IPR007459">
    <property type="entry name" value="DNA_pol3_chi"/>
</dbReference>
<keyword evidence="2" id="KW-1185">Reference proteome</keyword>
<evidence type="ECO:0000313" key="2">
    <source>
        <dbReference type="Proteomes" id="UP000193862"/>
    </source>
</evidence>
<dbReference type="Pfam" id="PF04364">
    <property type="entry name" value="DNA_pol3_chi"/>
    <property type="match status" value="1"/>
</dbReference>